<keyword evidence="1" id="KW-1133">Transmembrane helix</keyword>
<dbReference type="Proteomes" id="UP001596312">
    <property type="component" value="Unassembled WGS sequence"/>
</dbReference>
<evidence type="ECO:0000313" key="2">
    <source>
        <dbReference type="EMBL" id="MFC6905786.1"/>
    </source>
</evidence>
<keyword evidence="1" id="KW-0812">Transmembrane</keyword>
<feature type="transmembrane region" description="Helical" evidence="1">
    <location>
        <begin position="127"/>
        <end position="146"/>
    </location>
</feature>
<comment type="caution">
    <text evidence="2">The sequence shown here is derived from an EMBL/GenBank/DDBJ whole genome shotgun (WGS) entry which is preliminary data.</text>
</comment>
<keyword evidence="3" id="KW-1185">Reference proteome</keyword>
<keyword evidence="1" id="KW-0472">Membrane</keyword>
<organism evidence="2 3">
    <name type="scientific">Halalkalicoccus tibetensis</name>
    <dbReference type="NCBI Taxonomy" id="175632"/>
    <lineage>
        <taxon>Archaea</taxon>
        <taxon>Methanobacteriati</taxon>
        <taxon>Methanobacteriota</taxon>
        <taxon>Stenosarchaea group</taxon>
        <taxon>Halobacteria</taxon>
        <taxon>Halobacteriales</taxon>
        <taxon>Halococcaceae</taxon>
        <taxon>Halalkalicoccus</taxon>
    </lineage>
</organism>
<dbReference type="AlphaFoldDB" id="A0ABD5V4N9"/>
<feature type="transmembrane region" description="Helical" evidence="1">
    <location>
        <begin position="56"/>
        <end position="74"/>
    </location>
</feature>
<accession>A0ABD5V4N9</accession>
<reference evidence="2 3" key="1">
    <citation type="journal article" date="2019" name="Int. J. Syst. Evol. Microbiol.">
        <title>The Global Catalogue of Microorganisms (GCM) 10K type strain sequencing project: providing services to taxonomists for standard genome sequencing and annotation.</title>
        <authorList>
            <consortium name="The Broad Institute Genomics Platform"/>
            <consortium name="The Broad Institute Genome Sequencing Center for Infectious Disease"/>
            <person name="Wu L."/>
            <person name="Ma J."/>
        </authorList>
    </citation>
    <scope>NUCLEOTIDE SEQUENCE [LARGE SCALE GENOMIC DNA]</scope>
    <source>
        <strain evidence="2 3">CGMCC 1.3240</strain>
    </source>
</reference>
<gene>
    <name evidence="2" type="ORF">ACFQGH_11325</name>
</gene>
<evidence type="ECO:0008006" key="4">
    <source>
        <dbReference type="Google" id="ProtNLM"/>
    </source>
</evidence>
<dbReference type="RefSeq" id="WP_340604314.1">
    <property type="nucleotide sequence ID" value="NZ_JBBMXV010000003.1"/>
</dbReference>
<protein>
    <recommendedName>
        <fullName evidence="4">Peptidase family M50</fullName>
    </recommendedName>
</protein>
<evidence type="ECO:0000256" key="1">
    <source>
        <dbReference type="SAM" id="Phobius"/>
    </source>
</evidence>
<evidence type="ECO:0000313" key="3">
    <source>
        <dbReference type="Proteomes" id="UP001596312"/>
    </source>
</evidence>
<sequence>MKEDPILSFGDIAHSHQDRETAKRGTNKEGRFLTSARVLVTVLMFPATILHELTHYLVAKLLGFEVSGVILFQYSPRQQGMVLIPAEETKKTIRYNIVLASPMLTCGCVWGYYVLHGYTYTSTLSEYLIASIVMTGFFVSAIPDQIREQIPL</sequence>
<name>A0ABD5V4N9_9EURY</name>
<dbReference type="EMBL" id="JBHSXQ010000003">
    <property type="protein sequence ID" value="MFC6905786.1"/>
    <property type="molecule type" value="Genomic_DNA"/>
</dbReference>
<feature type="transmembrane region" description="Helical" evidence="1">
    <location>
        <begin position="95"/>
        <end position="115"/>
    </location>
</feature>
<proteinExistence type="predicted"/>